<dbReference type="EMBL" id="PPSW01000014">
    <property type="protein sequence ID" value="TLX47219.1"/>
    <property type="molecule type" value="Genomic_DNA"/>
</dbReference>
<reference evidence="1 2" key="1">
    <citation type="submission" date="2018-01" db="EMBL/GenBank/DDBJ databases">
        <title>Co-occurrence of chitin degradation, pigmentation and bioactivity in marine Pseudoalteromonas.</title>
        <authorList>
            <person name="Paulsen S."/>
            <person name="Gram L."/>
            <person name="Machado H."/>
        </authorList>
    </citation>
    <scope>NUCLEOTIDE SEQUENCE [LARGE SCALE GENOMIC DNA]</scope>
    <source>
        <strain evidence="1 2">S3663</strain>
    </source>
</reference>
<organism evidence="1 2">
    <name type="scientific">Pseudoalteromonas phenolica</name>
    <dbReference type="NCBI Taxonomy" id="161398"/>
    <lineage>
        <taxon>Bacteria</taxon>
        <taxon>Pseudomonadati</taxon>
        <taxon>Pseudomonadota</taxon>
        <taxon>Gammaproteobacteria</taxon>
        <taxon>Alteromonadales</taxon>
        <taxon>Pseudoalteromonadaceae</taxon>
        <taxon>Pseudoalteromonas</taxon>
    </lineage>
</organism>
<protein>
    <submittedName>
        <fullName evidence="1">Uncharacterized protein</fullName>
    </submittedName>
</protein>
<dbReference type="AlphaFoldDB" id="A0A5R9Q4N6"/>
<sequence>MITVTQLSRNYPSTWRKTFPFLNRLVKKCNLQKETFDDGIFSTSEPTRRALINETGFYLYKKMMESQINKTNDLTQEVITEVANTAFSYIKNLDFNPEQLAPLSEEEINESKLIAGNLFHYFFYYEKGKSITISPHFSGCGLVSDCYGDILAGTTLYEVKSGERDFRIADLKQILIYLTLNYSLHQNSINQIGLINPRLGNYIVLSVKDAIELASGQSTVDCFNELINFFDSPDDFR</sequence>
<name>A0A5R9Q4N6_9GAMM</name>
<gene>
    <name evidence="1" type="ORF">C1E24_10480</name>
</gene>
<evidence type="ECO:0000313" key="2">
    <source>
        <dbReference type="Proteomes" id="UP000309186"/>
    </source>
</evidence>
<accession>A0A5R9Q4N6</accession>
<dbReference type="OrthoDB" id="6400609at2"/>
<dbReference type="Proteomes" id="UP000309186">
    <property type="component" value="Unassembled WGS sequence"/>
</dbReference>
<dbReference type="RefSeq" id="WP_138481195.1">
    <property type="nucleotide sequence ID" value="NZ_PPSW01000014.1"/>
</dbReference>
<evidence type="ECO:0000313" key="1">
    <source>
        <dbReference type="EMBL" id="TLX47219.1"/>
    </source>
</evidence>
<proteinExistence type="predicted"/>
<comment type="caution">
    <text evidence="1">The sequence shown here is derived from an EMBL/GenBank/DDBJ whole genome shotgun (WGS) entry which is preliminary data.</text>
</comment>